<evidence type="ECO:0000313" key="4">
    <source>
        <dbReference type="Proteomes" id="UP000235965"/>
    </source>
</evidence>
<dbReference type="AlphaFoldDB" id="A0A2J7PNN0"/>
<dbReference type="PROSITE" id="PS00028">
    <property type="entry name" value="ZINC_FINGER_C2H2_1"/>
    <property type="match status" value="1"/>
</dbReference>
<keyword evidence="1" id="KW-0863">Zinc-finger</keyword>
<evidence type="ECO:0000313" key="3">
    <source>
        <dbReference type="EMBL" id="PNF17928.1"/>
    </source>
</evidence>
<gene>
    <name evidence="3" type="ORF">B7P43_G02213</name>
</gene>
<feature type="non-terminal residue" evidence="3">
    <location>
        <position position="1"/>
    </location>
</feature>
<accession>A0A2J7PNN0</accession>
<proteinExistence type="predicted"/>
<reference evidence="3 4" key="1">
    <citation type="submission" date="2017-12" db="EMBL/GenBank/DDBJ databases">
        <title>Hemimetabolous genomes reveal molecular basis of termite eusociality.</title>
        <authorList>
            <person name="Harrison M.C."/>
            <person name="Jongepier E."/>
            <person name="Robertson H.M."/>
            <person name="Arning N."/>
            <person name="Bitard-Feildel T."/>
            <person name="Chao H."/>
            <person name="Childers C.P."/>
            <person name="Dinh H."/>
            <person name="Doddapaneni H."/>
            <person name="Dugan S."/>
            <person name="Gowin J."/>
            <person name="Greiner C."/>
            <person name="Han Y."/>
            <person name="Hu H."/>
            <person name="Hughes D.S.T."/>
            <person name="Huylmans A.-K."/>
            <person name="Kemena C."/>
            <person name="Kremer L.P.M."/>
            <person name="Lee S.L."/>
            <person name="Lopez-Ezquerra A."/>
            <person name="Mallet L."/>
            <person name="Monroy-Kuhn J.M."/>
            <person name="Moser A."/>
            <person name="Murali S.C."/>
            <person name="Muzny D.M."/>
            <person name="Otani S."/>
            <person name="Piulachs M.-D."/>
            <person name="Poelchau M."/>
            <person name="Qu J."/>
            <person name="Schaub F."/>
            <person name="Wada-Katsumata A."/>
            <person name="Worley K.C."/>
            <person name="Xie Q."/>
            <person name="Ylla G."/>
            <person name="Poulsen M."/>
            <person name="Gibbs R.A."/>
            <person name="Schal C."/>
            <person name="Richards S."/>
            <person name="Belles X."/>
            <person name="Korb J."/>
            <person name="Bornberg-Bauer E."/>
        </authorList>
    </citation>
    <scope>NUCLEOTIDE SEQUENCE [LARGE SCALE GENOMIC DNA]</scope>
    <source>
        <tissue evidence="3">Whole body</tissue>
    </source>
</reference>
<evidence type="ECO:0000256" key="1">
    <source>
        <dbReference type="PROSITE-ProRule" id="PRU00042"/>
    </source>
</evidence>
<dbReference type="GO" id="GO:0008270">
    <property type="term" value="F:zinc ion binding"/>
    <property type="evidence" value="ECO:0007669"/>
    <property type="project" value="UniProtKB-KW"/>
</dbReference>
<dbReference type="Gene3D" id="3.30.160.60">
    <property type="entry name" value="Classic Zinc Finger"/>
    <property type="match status" value="1"/>
</dbReference>
<keyword evidence="1" id="KW-0862">Zinc</keyword>
<keyword evidence="4" id="KW-1185">Reference proteome</keyword>
<sequence length="79" mass="9330">FRSDPFTPGLFHCLLCGKGVRNKHNHFRTHFPGDHRCWQCGVVYCRLDKLKSHLRSVHNVECIQRTQWVPLNLNSVSDW</sequence>
<name>A0A2J7PNN0_9NEOP</name>
<comment type="caution">
    <text evidence="3">The sequence shown here is derived from an EMBL/GenBank/DDBJ whole genome shotgun (WGS) entry which is preliminary data.</text>
</comment>
<keyword evidence="1" id="KW-0479">Metal-binding</keyword>
<dbReference type="Proteomes" id="UP000235965">
    <property type="component" value="Unassembled WGS sequence"/>
</dbReference>
<dbReference type="InterPro" id="IPR013087">
    <property type="entry name" value="Znf_C2H2_type"/>
</dbReference>
<dbReference type="InParanoid" id="A0A2J7PNN0"/>
<dbReference type="PROSITE" id="PS50157">
    <property type="entry name" value="ZINC_FINGER_C2H2_2"/>
    <property type="match status" value="1"/>
</dbReference>
<protein>
    <recommendedName>
        <fullName evidence="2">C2H2-type domain-containing protein</fullName>
    </recommendedName>
</protein>
<dbReference type="OrthoDB" id="5560627at2759"/>
<dbReference type="EMBL" id="NEVH01023953">
    <property type="protein sequence ID" value="PNF17928.1"/>
    <property type="molecule type" value="Genomic_DNA"/>
</dbReference>
<feature type="domain" description="C2H2-type" evidence="2">
    <location>
        <begin position="35"/>
        <end position="63"/>
    </location>
</feature>
<evidence type="ECO:0000259" key="2">
    <source>
        <dbReference type="PROSITE" id="PS50157"/>
    </source>
</evidence>
<organism evidence="3 4">
    <name type="scientific">Cryptotermes secundus</name>
    <dbReference type="NCBI Taxonomy" id="105785"/>
    <lineage>
        <taxon>Eukaryota</taxon>
        <taxon>Metazoa</taxon>
        <taxon>Ecdysozoa</taxon>
        <taxon>Arthropoda</taxon>
        <taxon>Hexapoda</taxon>
        <taxon>Insecta</taxon>
        <taxon>Pterygota</taxon>
        <taxon>Neoptera</taxon>
        <taxon>Polyneoptera</taxon>
        <taxon>Dictyoptera</taxon>
        <taxon>Blattodea</taxon>
        <taxon>Blattoidea</taxon>
        <taxon>Termitoidae</taxon>
        <taxon>Kalotermitidae</taxon>
        <taxon>Cryptotermitinae</taxon>
        <taxon>Cryptotermes</taxon>
    </lineage>
</organism>